<organism evidence="1">
    <name type="scientific">Anguilla anguilla</name>
    <name type="common">European freshwater eel</name>
    <name type="synonym">Muraena anguilla</name>
    <dbReference type="NCBI Taxonomy" id="7936"/>
    <lineage>
        <taxon>Eukaryota</taxon>
        <taxon>Metazoa</taxon>
        <taxon>Chordata</taxon>
        <taxon>Craniata</taxon>
        <taxon>Vertebrata</taxon>
        <taxon>Euteleostomi</taxon>
        <taxon>Actinopterygii</taxon>
        <taxon>Neopterygii</taxon>
        <taxon>Teleostei</taxon>
        <taxon>Anguilliformes</taxon>
        <taxon>Anguillidae</taxon>
        <taxon>Anguilla</taxon>
    </lineage>
</organism>
<dbReference type="AlphaFoldDB" id="A0A0E9SFX7"/>
<reference evidence="1" key="2">
    <citation type="journal article" date="2015" name="Fish Shellfish Immunol.">
        <title>Early steps in the European eel (Anguilla anguilla)-Vibrio vulnificus interaction in the gills: Role of the RtxA13 toxin.</title>
        <authorList>
            <person name="Callol A."/>
            <person name="Pajuelo D."/>
            <person name="Ebbesson L."/>
            <person name="Teles M."/>
            <person name="MacKenzie S."/>
            <person name="Amaro C."/>
        </authorList>
    </citation>
    <scope>NUCLEOTIDE SEQUENCE</scope>
</reference>
<sequence>MNIIGLSRPSLIFISFISFGIVRHVDEHGETEERFVRDSLSVVFDMERSEMSDFSRGLRYRRTVYLCSWFRENALYAITVQFLSV</sequence>
<evidence type="ECO:0000313" key="1">
    <source>
        <dbReference type="EMBL" id="JAH39393.1"/>
    </source>
</evidence>
<reference evidence="1" key="1">
    <citation type="submission" date="2014-11" db="EMBL/GenBank/DDBJ databases">
        <authorList>
            <person name="Amaro Gonzalez C."/>
        </authorList>
    </citation>
    <scope>NUCLEOTIDE SEQUENCE</scope>
</reference>
<name>A0A0E9SFX7_ANGAN</name>
<accession>A0A0E9SFX7</accession>
<protein>
    <submittedName>
        <fullName evidence="1">Uncharacterized protein</fullName>
    </submittedName>
</protein>
<proteinExistence type="predicted"/>
<dbReference type="EMBL" id="GBXM01069184">
    <property type="protein sequence ID" value="JAH39393.1"/>
    <property type="molecule type" value="Transcribed_RNA"/>
</dbReference>